<evidence type="ECO:0000313" key="3">
    <source>
        <dbReference type="EMBL" id="KAK5631043.1"/>
    </source>
</evidence>
<accession>A0AAN7Z9J9</accession>
<proteinExistence type="predicted"/>
<evidence type="ECO:0000313" key="4">
    <source>
        <dbReference type="Proteomes" id="UP001305414"/>
    </source>
</evidence>
<keyword evidence="1" id="KW-0040">ANK repeat</keyword>
<dbReference type="AlphaFoldDB" id="A0AAN7Z9J9"/>
<dbReference type="PROSITE" id="PS50088">
    <property type="entry name" value="ANK_REPEAT"/>
    <property type="match status" value="1"/>
</dbReference>
<dbReference type="Proteomes" id="UP001305414">
    <property type="component" value="Unassembled WGS sequence"/>
</dbReference>
<sequence>MRDDHLNRAHSTGNKFTVDLTQLADEEENRLLLLDLVKMGCVNSVITMLSQMDQSKPEFANSSWEVAVREAAVRSGLLAMVKLWFPKPFPVMPDTIISAVHMKNPEILEYLFKNTPSTHAGLFETISSGDHTLIYPWVNYIRLRCHSESSPYPPFSMSLRKRKIIQLTANDASREKILIELWMAMSWSNSRPNGKKIFWGDLLSRVAETTCSVTLARYLLDSGAEVDYRRNSSYATPLRRAAKRDTAEAAALMKFLLSRGANPDIEQQSTRGRNPPISLRDEKGPLGISKWLGITWDELLKEVRGNNRTREGG</sequence>
<keyword evidence="4" id="KW-1185">Reference proteome</keyword>
<reference evidence="3 4" key="1">
    <citation type="submission" date="2023-10" db="EMBL/GenBank/DDBJ databases">
        <title>Draft genome sequence of Xylaria bambusicola isolate GMP-LS, the root and basal stem rot pathogen of sugarcane in Indonesia.</title>
        <authorList>
            <person name="Selvaraj P."/>
            <person name="Muralishankar V."/>
            <person name="Muruganantham S."/>
            <person name="Sp S."/>
            <person name="Haryani S."/>
            <person name="Lau K.J.X."/>
            <person name="Naqvi N.I."/>
        </authorList>
    </citation>
    <scope>NUCLEOTIDE SEQUENCE [LARGE SCALE GENOMIC DNA]</scope>
    <source>
        <strain evidence="3">GMP-LS</strain>
    </source>
</reference>
<organism evidence="3 4">
    <name type="scientific">Xylaria bambusicola</name>
    <dbReference type="NCBI Taxonomy" id="326684"/>
    <lineage>
        <taxon>Eukaryota</taxon>
        <taxon>Fungi</taxon>
        <taxon>Dikarya</taxon>
        <taxon>Ascomycota</taxon>
        <taxon>Pezizomycotina</taxon>
        <taxon>Sordariomycetes</taxon>
        <taxon>Xylariomycetidae</taxon>
        <taxon>Xylariales</taxon>
        <taxon>Xylariaceae</taxon>
        <taxon>Xylaria</taxon>
    </lineage>
</organism>
<dbReference type="EMBL" id="JAWHQM010000018">
    <property type="protein sequence ID" value="KAK5631043.1"/>
    <property type="molecule type" value="Genomic_DNA"/>
</dbReference>
<feature type="repeat" description="ANK" evidence="1">
    <location>
        <begin position="233"/>
        <end position="268"/>
    </location>
</feature>
<evidence type="ECO:0008006" key="5">
    <source>
        <dbReference type="Google" id="ProtNLM"/>
    </source>
</evidence>
<comment type="caution">
    <text evidence="3">The sequence shown here is derived from an EMBL/GenBank/DDBJ whole genome shotgun (WGS) entry which is preliminary data.</text>
</comment>
<evidence type="ECO:0000256" key="2">
    <source>
        <dbReference type="SAM" id="MobiDB-lite"/>
    </source>
</evidence>
<gene>
    <name evidence="3" type="ORF">RRF57_006758</name>
</gene>
<protein>
    <recommendedName>
        <fullName evidence="5">Ankyrin</fullName>
    </recommendedName>
</protein>
<name>A0AAN7Z9J9_9PEZI</name>
<dbReference type="InterPro" id="IPR002110">
    <property type="entry name" value="Ankyrin_rpt"/>
</dbReference>
<dbReference type="SUPFAM" id="SSF48403">
    <property type="entry name" value="Ankyrin repeat"/>
    <property type="match status" value="1"/>
</dbReference>
<feature type="region of interest" description="Disordered" evidence="2">
    <location>
        <begin position="263"/>
        <end position="284"/>
    </location>
</feature>
<evidence type="ECO:0000256" key="1">
    <source>
        <dbReference type="PROSITE-ProRule" id="PRU00023"/>
    </source>
</evidence>
<dbReference type="Gene3D" id="1.25.40.20">
    <property type="entry name" value="Ankyrin repeat-containing domain"/>
    <property type="match status" value="1"/>
</dbReference>
<dbReference type="InterPro" id="IPR036770">
    <property type="entry name" value="Ankyrin_rpt-contain_sf"/>
</dbReference>